<protein>
    <submittedName>
        <fullName evidence="1">Uncharacterized protein</fullName>
    </submittedName>
</protein>
<dbReference type="EMBL" id="GBRH01240124">
    <property type="protein sequence ID" value="JAD57771.1"/>
    <property type="molecule type" value="Transcribed_RNA"/>
</dbReference>
<sequence>MVYSANANNTSHLRTLVLVRIKSSKALPT</sequence>
<reference evidence="1" key="1">
    <citation type="submission" date="2014-09" db="EMBL/GenBank/DDBJ databases">
        <authorList>
            <person name="Magalhaes I.L.F."/>
            <person name="Oliveira U."/>
            <person name="Santos F.R."/>
            <person name="Vidigal T.H.D.A."/>
            <person name="Brescovit A.D."/>
            <person name="Santos A.J."/>
        </authorList>
    </citation>
    <scope>NUCLEOTIDE SEQUENCE</scope>
    <source>
        <tissue evidence="1">Shoot tissue taken approximately 20 cm above the soil surface</tissue>
    </source>
</reference>
<organism evidence="1">
    <name type="scientific">Arundo donax</name>
    <name type="common">Giant reed</name>
    <name type="synonym">Donax arundinaceus</name>
    <dbReference type="NCBI Taxonomy" id="35708"/>
    <lineage>
        <taxon>Eukaryota</taxon>
        <taxon>Viridiplantae</taxon>
        <taxon>Streptophyta</taxon>
        <taxon>Embryophyta</taxon>
        <taxon>Tracheophyta</taxon>
        <taxon>Spermatophyta</taxon>
        <taxon>Magnoliopsida</taxon>
        <taxon>Liliopsida</taxon>
        <taxon>Poales</taxon>
        <taxon>Poaceae</taxon>
        <taxon>PACMAD clade</taxon>
        <taxon>Arundinoideae</taxon>
        <taxon>Arundineae</taxon>
        <taxon>Arundo</taxon>
    </lineage>
</organism>
<proteinExistence type="predicted"/>
<name>A0A0A9B331_ARUDO</name>
<reference evidence="1" key="2">
    <citation type="journal article" date="2015" name="Data Brief">
        <title>Shoot transcriptome of the giant reed, Arundo donax.</title>
        <authorList>
            <person name="Barrero R.A."/>
            <person name="Guerrero F.D."/>
            <person name="Moolhuijzen P."/>
            <person name="Goolsby J.A."/>
            <person name="Tidwell J."/>
            <person name="Bellgard S.E."/>
            <person name="Bellgard M.I."/>
        </authorList>
    </citation>
    <scope>NUCLEOTIDE SEQUENCE</scope>
    <source>
        <tissue evidence="1">Shoot tissue taken approximately 20 cm above the soil surface</tissue>
    </source>
</reference>
<evidence type="ECO:0000313" key="1">
    <source>
        <dbReference type="EMBL" id="JAD57771.1"/>
    </source>
</evidence>
<accession>A0A0A9B331</accession>
<dbReference type="AlphaFoldDB" id="A0A0A9B331"/>